<dbReference type="GO" id="GO:0005634">
    <property type="term" value="C:nucleus"/>
    <property type="evidence" value="ECO:0007669"/>
    <property type="project" value="TreeGrafter"/>
</dbReference>
<keyword evidence="7" id="KW-1185">Reference proteome</keyword>
<dbReference type="Gene3D" id="3.30.390.80">
    <property type="entry name" value="DNA repair protein Rad52/59/22"/>
    <property type="match status" value="1"/>
</dbReference>
<reference evidence="6" key="1">
    <citation type="journal article" date="2023" name="IScience">
        <title>Live-bearing cockroach genome reveals convergent evolutionary mechanisms linked to viviparity in insects and beyond.</title>
        <authorList>
            <person name="Fouks B."/>
            <person name="Harrison M.C."/>
            <person name="Mikhailova A.A."/>
            <person name="Marchal E."/>
            <person name="English S."/>
            <person name="Carruthers M."/>
            <person name="Jennings E.C."/>
            <person name="Chiamaka E.L."/>
            <person name="Frigard R.A."/>
            <person name="Pippel M."/>
            <person name="Attardo G.M."/>
            <person name="Benoit J.B."/>
            <person name="Bornberg-Bauer E."/>
            <person name="Tobe S.S."/>
        </authorList>
    </citation>
    <scope>NUCLEOTIDE SEQUENCE</scope>
    <source>
        <strain evidence="6">Stay&amp;Tobe</strain>
    </source>
</reference>
<dbReference type="Proteomes" id="UP001233999">
    <property type="component" value="Unassembled WGS sequence"/>
</dbReference>
<comment type="similarity">
    <text evidence="1">Belongs to the RAD52 family.</text>
</comment>
<protein>
    <submittedName>
        <fullName evidence="6">Uncharacterized protein</fullName>
    </submittedName>
</protein>
<dbReference type="AlphaFoldDB" id="A0AAD8A350"/>
<dbReference type="InterPro" id="IPR042525">
    <property type="entry name" value="Rad52_Rad59_Rad22_sf"/>
</dbReference>
<evidence type="ECO:0000256" key="4">
    <source>
        <dbReference type="ARBA" id="ARBA00023204"/>
    </source>
</evidence>
<keyword evidence="3" id="KW-0233">DNA recombination</keyword>
<organism evidence="6 7">
    <name type="scientific">Diploptera punctata</name>
    <name type="common">Pacific beetle cockroach</name>
    <dbReference type="NCBI Taxonomy" id="6984"/>
    <lineage>
        <taxon>Eukaryota</taxon>
        <taxon>Metazoa</taxon>
        <taxon>Ecdysozoa</taxon>
        <taxon>Arthropoda</taxon>
        <taxon>Hexapoda</taxon>
        <taxon>Insecta</taxon>
        <taxon>Pterygota</taxon>
        <taxon>Neoptera</taxon>
        <taxon>Polyneoptera</taxon>
        <taxon>Dictyoptera</taxon>
        <taxon>Blattodea</taxon>
        <taxon>Blaberoidea</taxon>
        <taxon>Blaberidae</taxon>
        <taxon>Diplopterinae</taxon>
        <taxon>Diploptera</taxon>
    </lineage>
</organism>
<dbReference type="SUPFAM" id="SSF54768">
    <property type="entry name" value="dsRNA-binding domain-like"/>
    <property type="match status" value="1"/>
</dbReference>
<evidence type="ECO:0000256" key="5">
    <source>
        <dbReference type="SAM" id="MobiDB-lite"/>
    </source>
</evidence>
<gene>
    <name evidence="6" type="ORF">L9F63_001918</name>
</gene>
<dbReference type="GO" id="GO:0000724">
    <property type="term" value="P:double-strand break repair via homologous recombination"/>
    <property type="evidence" value="ECO:0007669"/>
    <property type="project" value="TreeGrafter"/>
</dbReference>
<dbReference type="EMBL" id="JASPKZ010003864">
    <property type="protein sequence ID" value="KAJ9591564.1"/>
    <property type="molecule type" value="Genomic_DNA"/>
</dbReference>
<dbReference type="PANTHER" id="PTHR12132:SF1">
    <property type="entry name" value="DNA REPAIR PROTEIN RAD52 HOMOLOG"/>
    <property type="match status" value="1"/>
</dbReference>
<dbReference type="GO" id="GO:0045002">
    <property type="term" value="P:double-strand break repair via single-strand annealing"/>
    <property type="evidence" value="ECO:0007669"/>
    <property type="project" value="TreeGrafter"/>
</dbReference>
<proteinExistence type="inferred from homology"/>
<dbReference type="InterPro" id="IPR041247">
    <property type="entry name" value="Rad52_fam"/>
</dbReference>
<evidence type="ECO:0000256" key="2">
    <source>
        <dbReference type="ARBA" id="ARBA00022763"/>
    </source>
</evidence>
<dbReference type="PANTHER" id="PTHR12132">
    <property type="entry name" value="DNA REPAIR AND RECOMBINATION PROTEIN RAD52, RAD59"/>
    <property type="match status" value="1"/>
</dbReference>
<accession>A0AAD8A350</accession>
<dbReference type="InterPro" id="IPR007232">
    <property type="entry name" value="Rad52_Rad59_Rad22"/>
</dbReference>
<feature type="compositionally biased region" description="Low complexity" evidence="5">
    <location>
        <begin position="179"/>
        <end position="188"/>
    </location>
</feature>
<feature type="region of interest" description="Disordered" evidence="5">
    <location>
        <begin position="143"/>
        <end position="214"/>
    </location>
</feature>
<keyword evidence="4" id="KW-0234">DNA repair</keyword>
<reference evidence="6" key="2">
    <citation type="submission" date="2023-05" db="EMBL/GenBank/DDBJ databases">
        <authorList>
            <person name="Fouks B."/>
        </authorList>
    </citation>
    <scope>NUCLEOTIDE SEQUENCE</scope>
    <source>
        <strain evidence="6">Stay&amp;Tobe</strain>
        <tissue evidence="6">Testes</tissue>
    </source>
</reference>
<comment type="caution">
    <text evidence="6">The sequence shown here is derived from an EMBL/GenBank/DDBJ whole genome shotgun (WGS) entry which is preliminary data.</text>
</comment>
<evidence type="ECO:0000313" key="6">
    <source>
        <dbReference type="EMBL" id="KAJ9591564.1"/>
    </source>
</evidence>
<keyword evidence="2" id="KW-0227">DNA damage</keyword>
<name>A0AAD8A350_DIPPU</name>
<evidence type="ECO:0000313" key="7">
    <source>
        <dbReference type="Proteomes" id="UP001233999"/>
    </source>
</evidence>
<evidence type="ECO:0000256" key="1">
    <source>
        <dbReference type="ARBA" id="ARBA00006638"/>
    </source>
</evidence>
<sequence>MQPLNKSNIEDNVHIIKRMRLNEPDREYIISTANEILGINSWSHSVTRRDIDYIDCDNGRFTVGISVIVKVELKHGIYHEELGYGICTRNEDKGSAIALAQQNAATQGLRKALSSFGGELTNRLSESRNQKCRLPETEVQSCSPTRGVIKPSVDTSPSAEDEIKLERKRRQQKKREEFLQQMQQKQIQVNNTVSNEENGKDSGRGNNQENDFIGGLDLDDEAFISTQMDRMVQSAAAQAKPRIPLISSPSNTIIDASRSWVVPRAIKVNTPRNLHLAPKTPGRPI</sequence>
<dbReference type="GO" id="GO:0006312">
    <property type="term" value="P:mitotic recombination"/>
    <property type="evidence" value="ECO:0007669"/>
    <property type="project" value="TreeGrafter"/>
</dbReference>
<evidence type="ECO:0000256" key="3">
    <source>
        <dbReference type="ARBA" id="ARBA00023172"/>
    </source>
</evidence>
<dbReference type="Pfam" id="PF04098">
    <property type="entry name" value="Rad52_Rad22"/>
    <property type="match status" value="1"/>
</dbReference>